<comment type="similarity">
    <text evidence="2">Belongs to the bacterial solute-binding protein 8 family.</text>
</comment>
<keyword evidence="8" id="KW-1185">Reference proteome</keyword>
<dbReference type="PANTHER" id="PTHR30532">
    <property type="entry name" value="IRON III DICITRATE-BINDING PERIPLASMIC PROTEIN"/>
    <property type="match status" value="1"/>
</dbReference>
<comment type="subcellular location">
    <subcellularLocation>
        <location evidence="1">Cell envelope</location>
    </subcellularLocation>
</comment>
<dbReference type="PANTHER" id="PTHR30532:SF1">
    <property type="entry name" value="IRON(3+)-HYDROXAMATE-BINDING PROTEIN FHUD"/>
    <property type="match status" value="1"/>
</dbReference>
<feature type="domain" description="Fe/B12 periplasmic-binding" evidence="6">
    <location>
        <begin position="38"/>
        <end position="301"/>
    </location>
</feature>
<evidence type="ECO:0000256" key="3">
    <source>
        <dbReference type="ARBA" id="ARBA00022448"/>
    </source>
</evidence>
<protein>
    <submittedName>
        <fullName evidence="7">Iron complex transport system substrate-binding protein</fullName>
    </submittedName>
</protein>
<organism evidence="7 8">
    <name type="scientific">Rhizobium metallidurans</name>
    <dbReference type="NCBI Taxonomy" id="1265931"/>
    <lineage>
        <taxon>Bacteria</taxon>
        <taxon>Pseudomonadati</taxon>
        <taxon>Pseudomonadota</taxon>
        <taxon>Alphaproteobacteria</taxon>
        <taxon>Hyphomicrobiales</taxon>
        <taxon>Rhizobiaceae</taxon>
        <taxon>Rhizobium/Agrobacterium group</taxon>
        <taxon>Rhizobium</taxon>
    </lineage>
</organism>
<evidence type="ECO:0000259" key="6">
    <source>
        <dbReference type="PROSITE" id="PS50983"/>
    </source>
</evidence>
<sequence length="301" mass="32537">MISDKSNRSALIGRRQALGLLAALAVAWDAKAADAPGRIAAIDWAMLETLMALGVTPIAATELIQFRSDAVEPEIPSSVVDLGLRGSPNFELLYLLKPELILISPFYVRHQPALEAIAPVYSLPFYVKGEPPYAKALNAVSQLGALLGRADMAVKVLADQEALLAGLRRQLAPFSARPTYIVNIGDSRHFRAFGADSMFGDILQRLGLPNAWTDRSRFTFAAPVPMENLAANPEARIVIVSDIPVEARNGLRNSMIWKSLRPVREGRVVTIGNVNPYGGITAGLRFARLLSEALANSGETL</sequence>
<accession>A0A7W6G944</accession>
<gene>
    <name evidence="7" type="ORF">GGQ67_000103</name>
</gene>
<dbReference type="EMBL" id="JACIDW010000001">
    <property type="protein sequence ID" value="MBB3962485.1"/>
    <property type="molecule type" value="Genomic_DNA"/>
</dbReference>
<evidence type="ECO:0000256" key="1">
    <source>
        <dbReference type="ARBA" id="ARBA00004196"/>
    </source>
</evidence>
<dbReference type="InterPro" id="IPR002491">
    <property type="entry name" value="ABC_transptr_periplasmic_BD"/>
</dbReference>
<dbReference type="GO" id="GO:0030288">
    <property type="term" value="C:outer membrane-bounded periplasmic space"/>
    <property type="evidence" value="ECO:0007669"/>
    <property type="project" value="TreeGrafter"/>
</dbReference>
<proteinExistence type="inferred from homology"/>
<keyword evidence="4" id="KW-0406">Ion transport</keyword>
<dbReference type="Gene3D" id="3.40.50.1980">
    <property type="entry name" value="Nitrogenase molybdenum iron protein domain"/>
    <property type="match status" value="2"/>
</dbReference>
<dbReference type="PRINTS" id="PR01715">
    <property type="entry name" value="FERRIBNDNGPP"/>
</dbReference>
<reference evidence="7 8" key="1">
    <citation type="submission" date="2020-08" db="EMBL/GenBank/DDBJ databases">
        <title>Genomic Encyclopedia of Type Strains, Phase IV (KMG-IV): sequencing the most valuable type-strain genomes for metagenomic binning, comparative biology and taxonomic classification.</title>
        <authorList>
            <person name="Goeker M."/>
        </authorList>
    </citation>
    <scope>NUCLEOTIDE SEQUENCE [LARGE SCALE GENOMIC DNA]</scope>
    <source>
        <strain evidence="7 8">DSM 26575</strain>
    </source>
</reference>
<dbReference type="CDD" id="cd01146">
    <property type="entry name" value="FhuD"/>
    <property type="match status" value="1"/>
</dbReference>
<dbReference type="Proteomes" id="UP000582090">
    <property type="component" value="Unassembled WGS sequence"/>
</dbReference>
<comment type="caution">
    <text evidence="7">The sequence shown here is derived from an EMBL/GenBank/DDBJ whole genome shotgun (WGS) entry which is preliminary data.</text>
</comment>
<dbReference type="InterPro" id="IPR051313">
    <property type="entry name" value="Bact_iron-sidero_bind"/>
</dbReference>
<keyword evidence="5" id="KW-0732">Signal</keyword>
<keyword evidence="4" id="KW-0408">Iron</keyword>
<evidence type="ECO:0000256" key="2">
    <source>
        <dbReference type="ARBA" id="ARBA00008814"/>
    </source>
</evidence>
<keyword evidence="3" id="KW-0813">Transport</keyword>
<evidence type="ECO:0000256" key="5">
    <source>
        <dbReference type="ARBA" id="ARBA00022729"/>
    </source>
</evidence>
<evidence type="ECO:0000256" key="4">
    <source>
        <dbReference type="ARBA" id="ARBA00022496"/>
    </source>
</evidence>
<dbReference type="GO" id="GO:1901678">
    <property type="term" value="P:iron coordination entity transport"/>
    <property type="evidence" value="ECO:0007669"/>
    <property type="project" value="UniProtKB-ARBA"/>
</dbReference>
<evidence type="ECO:0000313" key="8">
    <source>
        <dbReference type="Proteomes" id="UP000582090"/>
    </source>
</evidence>
<dbReference type="AlphaFoldDB" id="A0A7W6G944"/>
<dbReference type="SUPFAM" id="SSF53807">
    <property type="entry name" value="Helical backbone' metal receptor"/>
    <property type="match status" value="1"/>
</dbReference>
<dbReference type="Pfam" id="PF01497">
    <property type="entry name" value="Peripla_BP_2"/>
    <property type="match status" value="1"/>
</dbReference>
<name>A0A7W6G944_9HYPH</name>
<dbReference type="RefSeq" id="WP_183898232.1">
    <property type="nucleotide sequence ID" value="NZ_JACIDW010000001.1"/>
</dbReference>
<dbReference type="PROSITE" id="PS50983">
    <property type="entry name" value="FE_B12_PBP"/>
    <property type="match status" value="1"/>
</dbReference>
<evidence type="ECO:0000313" key="7">
    <source>
        <dbReference type="EMBL" id="MBB3962485.1"/>
    </source>
</evidence>
<keyword evidence="4" id="KW-0410">Iron transport</keyword>